<keyword evidence="2" id="KW-1185">Reference proteome</keyword>
<comment type="caution">
    <text evidence="1">The sequence shown here is derived from an EMBL/GenBank/DDBJ whole genome shotgun (WGS) entry which is preliminary data.</text>
</comment>
<reference evidence="1 2" key="1">
    <citation type="journal article" date="2019" name="Sci. Rep.">
        <title>Orb-weaving spider Araneus ventricosus genome elucidates the spidroin gene catalogue.</title>
        <authorList>
            <person name="Kono N."/>
            <person name="Nakamura H."/>
            <person name="Ohtoshi R."/>
            <person name="Moran D.A.P."/>
            <person name="Shinohara A."/>
            <person name="Yoshida Y."/>
            <person name="Fujiwara M."/>
            <person name="Mori M."/>
            <person name="Tomita M."/>
            <person name="Arakawa K."/>
        </authorList>
    </citation>
    <scope>NUCLEOTIDE SEQUENCE [LARGE SCALE GENOMIC DNA]</scope>
</reference>
<protein>
    <submittedName>
        <fullName evidence="1">Uncharacterized protein</fullName>
    </submittedName>
</protein>
<evidence type="ECO:0000313" key="1">
    <source>
        <dbReference type="EMBL" id="GBN25592.1"/>
    </source>
</evidence>
<dbReference type="EMBL" id="BGPR01007264">
    <property type="protein sequence ID" value="GBN25592.1"/>
    <property type="molecule type" value="Genomic_DNA"/>
</dbReference>
<organism evidence="1 2">
    <name type="scientific">Araneus ventricosus</name>
    <name type="common">Orbweaver spider</name>
    <name type="synonym">Epeira ventricosa</name>
    <dbReference type="NCBI Taxonomy" id="182803"/>
    <lineage>
        <taxon>Eukaryota</taxon>
        <taxon>Metazoa</taxon>
        <taxon>Ecdysozoa</taxon>
        <taxon>Arthropoda</taxon>
        <taxon>Chelicerata</taxon>
        <taxon>Arachnida</taxon>
        <taxon>Araneae</taxon>
        <taxon>Araneomorphae</taxon>
        <taxon>Entelegynae</taxon>
        <taxon>Araneoidea</taxon>
        <taxon>Araneidae</taxon>
        <taxon>Araneus</taxon>
    </lineage>
</organism>
<dbReference type="Proteomes" id="UP000499080">
    <property type="component" value="Unassembled WGS sequence"/>
</dbReference>
<proteinExistence type="predicted"/>
<gene>
    <name evidence="1" type="ORF">AVEN_153972_1</name>
</gene>
<dbReference type="AlphaFoldDB" id="A0A4Y2MGH6"/>
<sequence>MSWLRLWRVPGSKPDSTKRSAVHVGLVYVNPTSRIKRVWCETSETGSRFKGRLRSLATVRNYKDQNNPRVASRRNANIIQLNDLP</sequence>
<evidence type="ECO:0000313" key="2">
    <source>
        <dbReference type="Proteomes" id="UP000499080"/>
    </source>
</evidence>
<name>A0A4Y2MGH6_ARAVE</name>
<accession>A0A4Y2MGH6</accession>